<dbReference type="EMBL" id="GBXM01088347">
    <property type="protein sequence ID" value="JAH20230.1"/>
    <property type="molecule type" value="Transcribed_RNA"/>
</dbReference>
<accession>A0A0E9QVG8</accession>
<protein>
    <submittedName>
        <fullName evidence="1">Uncharacterized protein</fullName>
    </submittedName>
</protein>
<dbReference type="AlphaFoldDB" id="A0A0E9QVG8"/>
<organism evidence="1">
    <name type="scientific">Anguilla anguilla</name>
    <name type="common">European freshwater eel</name>
    <name type="synonym">Muraena anguilla</name>
    <dbReference type="NCBI Taxonomy" id="7936"/>
    <lineage>
        <taxon>Eukaryota</taxon>
        <taxon>Metazoa</taxon>
        <taxon>Chordata</taxon>
        <taxon>Craniata</taxon>
        <taxon>Vertebrata</taxon>
        <taxon>Euteleostomi</taxon>
        <taxon>Actinopterygii</taxon>
        <taxon>Neopterygii</taxon>
        <taxon>Teleostei</taxon>
        <taxon>Anguilliformes</taxon>
        <taxon>Anguillidae</taxon>
        <taxon>Anguilla</taxon>
    </lineage>
</organism>
<proteinExistence type="predicted"/>
<reference evidence="1" key="2">
    <citation type="journal article" date="2015" name="Fish Shellfish Immunol.">
        <title>Early steps in the European eel (Anguilla anguilla)-Vibrio vulnificus interaction in the gills: Role of the RtxA13 toxin.</title>
        <authorList>
            <person name="Callol A."/>
            <person name="Pajuelo D."/>
            <person name="Ebbesson L."/>
            <person name="Teles M."/>
            <person name="MacKenzie S."/>
            <person name="Amaro C."/>
        </authorList>
    </citation>
    <scope>NUCLEOTIDE SEQUENCE</scope>
</reference>
<name>A0A0E9QVG8_ANGAN</name>
<evidence type="ECO:0000313" key="1">
    <source>
        <dbReference type="EMBL" id="JAH20230.1"/>
    </source>
</evidence>
<sequence length="62" mass="7193">MRAKMSSTALRLKKLKWWSNLADRIDAVTSADSYTPTHLHTYTPTHLHTYTPTHLHTYTPRA</sequence>
<reference evidence="1" key="1">
    <citation type="submission" date="2014-11" db="EMBL/GenBank/DDBJ databases">
        <authorList>
            <person name="Amaro Gonzalez C."/>
        </authorList>
    </citation>
    <scope>NUCLEOTIDE SEQUENCE</scope>
</reference>